<dbReference type="EMBL" id="WUTT01000001">
    <property type="protein sequence ID" value="NAW33217.1"/>
    <property type="molecule type" value="Genomic_DNA"/>
</dbReference>
<proteinExistence type="predicted"/>
<accession>A0A7X4W2K1</accession>
<organism evidence="1 2">
    <name type="scientific">Halomonas alimentaria</name>
    <dbReference type="NCBI Taxonomy" id="147248"/>
    <lineage>
        <taxon>Bacteria</taxon>
        <taxon>Pseudomonadati</taxon>
        <taxon>Pseudomonadota</taxon>
        <taxon>Gammaproteobacteria</taxon>
        <taxon>Oceanospirillales</taxon>
        <taxon>Halomonadaceae</taxon>
        <taxon>Halomonas</taxon>
    </lineage>
</organism>
<gene>
    <name evidence="1" type="ORF">GRB96_02105</name>
</gene>
<dbReference type="Proteomes" id="UP000487929">
    <property type="component" value="Unassembled WGS sequence"/>
</dbReference>
<dbReference type="OrthoDB" id="9889188at2"/>
<evidence type="ECO:0000313" key="2">
    <source>
        <dbReference type="Proteomes" id="UP000487929"/>
    </source>
</evidence>
<reference evidence="1 2" key="1">
    <citation type="submission" date="2019-12" db="EMBL/GenBank/DDBJ databases">
        <title>Draft genome sequencing of Halomonas alimentaria DSM 15356.</title>
        <authorList>
            <person name="Pandiyan K."/>
            <person name="Kushwaha P."/>
            <person name="Gowdham M."/>
            <person name="Chakdar H."/>
            <person name="Singh A."/>
            <person name="Kumar M."/>
            <person name="Saxena A.K."/>
        </authorList>
    </citation>
    <scope>NUCLEOTIDE SEQUENCE [LARGE SCALE GENOMIC DNA]</scope>
    <source>
        <strain evidence="1 2">DSM 15356</strain>
    </source>
</reference>
<comment type="caution">
    <text evidence="1">The sequence shown here is derived from an EMBL/GenBank/DDBJ whole genome shotgun (WGS) entry which is preliminary data.</text>
</comment>
<sequence>MNEPILIRVRLSTQTYTASAAGKRASATAGHRQAAERLAEKLAEPGTCELCFAGIDNSDPARAVHCYKLYPNP</sequence>
<dbReference type="RefSeq" id="WP_161430228.1">
    <property type="nucleotide sequence ID" value="NZ_WUTT01000001.1"/>
</dbReference>
<evidence type="ECO:0000313" key="1">
    <source>
        <dbReference type="EMBL" id="NAW33217.1"/>
    </source>
</evidence>
<protein>
    <submittedName>
        <fullName evidence="1">Uncharacterized protein</fullName>
    </submittedName>
</protein>
<dbReference type="AlphaFoldDB" id="A0A7X4W2K1"/>
<keyword evidence="2" id="KW-1185">Reference proteome</keyword>
<name>A0A7X4W2K1_9GAMM</name>